<proteinExistence type="predicted"/>
<feature type="compositionally biased region" description="Polar residues" evidence="1">
    <location>
        <begin position="79"/>
        <end position="111"/>
    </location>
</feature>
<name>A0ABR4AG33_9LECA</name>
<evidence type="ECO:0000256" key="1">
    <source>
        <dbReference type="SAM" id="MobiDB-lite"/>
    </source>
</evidence>
<sequence length="111" mass="12429">MTLYSSVLAPNLASRKSQDVGPSASHSLKCIIFGLEKHLKWRFAFESEITIHTYIQASAAGAPPERWEVGNKEEEDQEVSASAKSTKHLQFQLTSKLKKSGTTPTNRQRRK</sequence>
<reference evidence="2 3" key="1">
    <citation type="submission" date="2024-09" db="EMBL/GenBank/DDBJ databases">
        <title>Rethinking Asexuality: The Enigmatic Case of Functional Sexual Genes in Lepraria (Stereocaulaceae).</title>
        <authorList>
            <person name="Doellman M."/>
            <person name="Sun Y."/>
            <person name="Barcenas-Pena A."/>
            <person name="Lumbsch H.T."/>
            <person name="Grewe F."/>
        </authorList>
    </citation>
    <scope>NUCLEOTIDE SEQUENCE [LARGE SCALE GENOMIC DNA]</scope>
    <source>
        <strain evidence="2 3">Mercado 3170</strain>
    </source>
</reference>
<gene>
    <name evidence="2" type="ORF">N7G274_003115</name>
</gene>
<dbReference type="EMBL" id="JBEFKJ010000009">
    <property type="protein sequence ID" value="KAL2044410.1"/>
    <property type="molecule type" value="Genomic_DNA"/>
</dbReference>
<feature type="region of interest" description="Disordered" evidence="1">
    <location>
        <begin position="1"/>
        <end position="24"/>
    </location>
</feature>
<comment type="caution">
    <text evidence="2">The sequence shown here is derived from an EMBL/GenBank/DDBJ whole genome shotgun (WGS) entry which is preliminary data.</text>
</comment>
<evidence type="ECO:0000313" key="3">
    <source>
        <dbReference type="Proteomes" id="UP001590950"/>
    </source>
</evidence>
<evidence type="ECO:0000313" key="2">
    <source>
        <dbReference type="EMBL" id="KAL2044410.1"/>
    </source>
</evidence>
<keyword evidence="3" id="KW-1185">Reference proteome</keyword>
<feature type="region of interest" description="Disordered" evidence="1">
    <location>
        <begin position="70"/>
        <end position="111"/>
    </location>
</feature>
<organism evidence="2 3">
    <name type="scientific">Stereocaulon virgatum</name>
    <dbReference type="NCBI Taxonomy" id="373712"/>
    <lineage>
        <taxon>Eukaryota</taxon>
        <taxon>Fungi</taxon>
        <taxon>Dikarya</taxon>
        <taxon>Ascomycota</taxon>
        <taxon>Pezizomycotina</taxon>
        <taxon>Lecanoromycetes</taxon>
        <taxon>OSLEUM clade</taxon>
        <taxon>Lecanoromycetidae</taxon>
        <taxon>Lecanorales</taxon>
        <taxon>Lecanorineae</taxon>
        <taxon>Stereocaulaceae</taxon>
        <taxon>Stereocaulon</taxon>
    </lineage>
</organism>
<protein>
    <submittedName>
        <fullName evidence="2">Uncharacterized protein</fullName>
    </submittedName>
</protein>
<accession>A0ABR4AG33</accession>
<dbReference type="Proteomes" id="UP001590950">
    <property type="component" value="Unassembled WGS sequence"/>
</dbReference>